<dbReference type="EMBL" id="JH687398">
    <property type="protein sequence ID" value="EIM80337.1"/>
    <property type="molecule type" value="Genomic_DNA"/>
</dbReference>
<feature type="domain" description="N-acetyltransferase" evidence="1">
    <location>
        <begin position="15"/>
        <end position="177"/>
    </location>
</feature>
<dbReference type="Pfam" id="PF13673">
    <property type="entry name" value="Acetyltransf_10"/>
    <property type="match status" value="1"/>
</dbReference>
<evidence type="ECO:0000313" key="3">
    <source>
        <dbReference type="Proteomes" id="UP000053927"/>
    </source>
</evidence>
<evidence type="ECO:0000259" key="1">
    <source>
        <dbReference type="PROSITE" id="PS51186"/>
    </source>
</evidence>
<dbReference type="AlphaFoldDB" id="R7S195"/>
<reference evidence="3" key="1">
    <citation type="journal article" date="2012" name="Science">
        <title>The Paleozoic origin of enzymatic lignin decomposition reconstructed from 31 fungal genomes.</title>
        <authorList>
            <person name="Floudas D."/>
            <person name="Binder M."/>
            <person name="Riley R."/>
            <person name="Barry K."/>
            <person name="Blanchette R.A."/>
            <person name="Henrissat B."/>
            <person name="Martinez A.T."/>
            <person name="Otillar R."/>
            <person name="Spatafora J.W."/>
            <person name="Yadav J.S."/>
            <person name="Aerts A."/>
            <person name="Benoit I."/>
            <person name="Boyd A."/>
            <person name="Carlson A."/>
            <person name="Copeland A."/>
            <person name="Coutinho P.M."/>
            <person name="de Vries R.P."/>
            <person name="Ferreira P."/>
            <person name="Findley K."/>
            <person name="Foster B."/>
            <person name="Gaskell J."/>
            <person name="Glotzer D."/>
            <person name="Gorecki P."/>
            <person name="Heitman J."/>
            <person name="Hesse C."/>
            <person name="Hori C."/>
            <person name="Igarashi K."/>
            <person name="Jurgens J.A."/>
            <person name="Kallen N."/>
            <person name="Kersten P."/>
            <person name="Kohler A."/>
            <person name="Kuees U."/>
            <person name="Kumar T.K.A."/>
            <person name="Kuo A."/>
            <person name="LaButti K."/>
            <person name="Larrondo L.F."/>
            <person name="Lindquist E."/>
            <person name="Ling A."/>
            <person name="Lombard V."/>
            <person name="Lucas S."/>
            <person name="Lundell T."/>
            <person name="Martin R."/>
            <person name="McLaughlin D.J."/>
            <person name="Morgenstern I."/>
            <person name="Morin E."/>
            <person name="Murat C."/>
            <person name="Nagy L.G."/>
            <person name="Nolan M."/>
            <person name="Ohm R.A."/>
            <person name="Patyshakuliyeva A."/>
            <person name="Rokas A."/>
            <person name="Ruiz-Duenas F.J."/>
            <person name="Sabat G."/>
            <person name="Salamov A."/>
            <person name="Samejima M."/>
            <person name="Schmutz J."/>
            <person name="Slot J.C."/>
            <person name="St John F."/>
            <person name="Stenlid J."/>
            <person name="Sun H."/>
            <person name="Sun S."/>
            <person name="Syed K."/>
            <person name="Tsang A."/>
            <person name="Wiebenga A."/>
            <person name="Young D."/>
            <person name="Pisabarro A."/>
            <person name="Eastwood D.C."/>
            <person name="Martin F."/>
            <person name="Cullen D."/>
            <person name="Grigoriev I.V."/>
            <person name="Hibbett D.S."/>
        </authorList>
    </citation>
    <scope>NUCLEOTIDE SEQUENCE [LARGE SCALE GENOMIC DNA]</scope>
    <source>
        <strain evidence="3">FP-91666</strain>
    </source>
</reference>
<dbReference type="GeneID" id="18797674"/>
<keyword evidence="3" id="KW-1185">Reference proteome</keyword>
<dbReference type="SUPFAM" id="SSF55729">
    <property type="entry name" value="Acyl-CoA N-acyltransferases (Nat)"/>
    <property type="match status" value="1"/>
</dbReference>
<dbReference type="InterPro" id="IPR016181">
    <property type="entry name" value="Acyl_CoA_acyltransferase"/>
</dbReference>
<protein>
    <recommendedName>
        <fullName evidence="1">N-acetyltransferase domain-containing protein</fullName>
    </recommendedName>
</protein>
<dbReference type="KEGG" id="shs:STEHIDRAFT_125903"/>
<proteinExistence type="predicted"/>
<dbReference type="Proteomes" id="UP000053927">
    <property type="component" value="Unassembled WGS sequence"/>
</dbReference>
<dbReference type="GO" id="GO:0016747">
    <property type="term" value="F:acyltransferase activity, transferring groups other than amino-acyl groups"/>
    <property type="evidence" value="ECO:0007669"/>
    <property type="project" value="InterPro"/>
</dbReference>
<dbReference type="PROSITE" id="PS51186">
    <property type="entry name" value="GNAT"/>
    <property type="match status" value="1"/>
</dbReference>
<name>R7S195_STEHR</name>
<evidence type="ECO:0000313" key="2">
    <source>
        <dbReference type="EMBL" id="EIM80337.1"/>
    </source>
</evidence>
<sequence>MCGGDSRFHLPLFSSMIRATALEGVLHVANVRNSDRICAVSLSFGPGHALFGSQAQRELGFNDLYASLPTNVQKWWIETYRPTISKWLEGVFDGKRSTSWFVSLVATDPPYQRRGLATTLIQTIWKLASNDDTILGLVAEPELTTVYKPMGFKIVGSIDLPGRKDILSAVCMTKERVACSV</sequence>
<dbReference type="InterPro" id="IPR000182">
    <property type="entry name" value="GNAT_dom"/>
</dbReference>
<dbReference type="Gene3D" id="3.40.630.30">
    <property type="match status" value="1"/>
</dbReference>
<dbReference type="CDD" id="cd04301">
    <property type="entry name" value="NAT_SF"/>
    <property type="match status" value="1"/>
</dbReference>
<gene>
    <name evidence="2" type="ORF">STEHIDRAFT_125903</name>
</gene>
<accession>R7S195</accession>
<dbReference type="RefSeq" id="XP_007310476.1">
    <property type="nucleotide sequence ID" value="XM_007310414.1"/>
</dbReference>
<dbReference type="OMA" id="GALDSWW"/>
<organism evidence="2 3">
    <name type="scientific">Stereum hirsutum (strain FP-91666)</name>
    <name type="common">White-rot fungus</name>
    <dbReference type="NCBI Taxonomy" id="721885"/>
    <lineage>
        <taxon>Eukaryota</taxon>
        <taxon>Fungi</taxon>
        <taxon>Dikarya</taxon>
        <taxon>Basidiomycota</taxon>
        <taxon>Agaricomycotina</taxon>
        <taxon>Agaricomycetes</taxon>
        <taxon>Russulales</taxon>
        <taxon>Stereaceae</taxon>
        <taxon>Stereum</taxon>
    </lineage>
</organism>
<dbReference type="OrthoDB" id="61113at2759"/>